<dbReference type="Pfam" id="PF00651">
    <property type="entry name" value="BTB"/>
    <property type="match status" value="1"/>
</dbReference>
<reference evidence="4" key="1">
    <citation type="submission" date="2022-11" db="UniProtKB">
        <authorList>
            <consortium name="WormBaseParasite"/>
        </authorList>
    </citation>
    <scope>IDENTIFICATION</scope>
</reference>
<evidence type="ECO:0000313" key="3">
    <source>
        <dbReference type="Proteomes" id="UP000887569"/>
    </source>
</evidence>
<feature type="compositionally biased region" description="Polar residues" evidence="1">
    <location>
        <begin position="1053"/>
        <end position="1065"/>
    </location>
</feature>
<dbReference type="SUPFAM" id="SSF54695">
    <property type="entry name" value="POZ domain"/>
    <property type="match status" value="1"/>
</dbReference>
<feature type="region of interest" description="Disordered" evidence="1">
    <location>
        <begin position="301"/>
        <end position="353"/>
    </location>
</feature>
<feature type="region of interest" description="Disordered" evidence="1">
    <location>
        <begin position="401"/>
        <end position="460"/>
    </location>
</feature>
<dbReference type="AlphaFoldDB" id="A0A915AUI5"/>
<name>A0A915AUI5_PARUN</name>
<feature type="compositionally biased region" description="Polar residues" evidence="1">
    <location>
        <begin position="404"/>
        <end position="450"/>
    </location>
</feature>
<dbReference type="Gene3D" id="3.30.710.10">
    <property type="entry name" value="Potassium Channel Kv1.1, Chain A"/>
    <property type="match status" value="1"/>
</dbReference>
<feature type="domain" description="BTB" evidence="2">
    <location>
        <begin position="26"/>
        <end position="124"/>
    </location>
</feature>
<dbReference type="InterPro" id="IPR011333">
    <property type="entry name" value="SKP1/BTB/POZ_sf"/>
</dbReference>
<sequence length="1085" mass="121625">MIRCFEADVRSHFAKVGEYLRECRVRRDKRLVDMRVRCQNCNDFMHSSVGAAHSQVISKVIDSQNPPYDLDMTGFPPQVVVKVIDWMYYGEIDIVVREIGEYLAVTGALGIDKLHEQLEVRLQQCAIRADLRVPCINIAAEPRFRVSEITLRRLVSLMAGQNDALTSMELKQLTPAAIIALVADANVPFVQKVNLLNIAVQWLKLPPHAQFMDNVLSSVRVPNLNTTELNCVINEIAKRFMHPDCRYRETLYVFSDDGKRIIVGSSPEKYGQGALFQQTPSALNEDASTEAIEEMTAKQQTCTTTEMKQTSKHLKRTKKPAPQQPSRFELSPMKEVTPQQGQQGQWGLSQDNVYRPTQKGSQELINARAFSSEEKAENEALPDLIGSTAEKHYLGTKNKAMERGSSTGQSQADNQGPEPSSNNSSLRPQSTQSVSETPHSSRQGSGQPCETSGPYYAKPMGPTQLLTPYMGPLGAQAFNQNQVGSLPSLTHGFRQGGYLYGPQQGHPNSSFRMQQPVRPQMGPQIFSRTQPQLPASMQQCLSQTNQVGHNDQMPVHDQRLLPLQAHPHIPSQAQPQPIGNLPSQVLPGAMVPLAVRNQIYPQMLPQNYFKMPCPQSPFMQNPMQAETRAQVHQVQPFGPTAQSIPFPDSTDRVQNLMSPPMQQQVRSVRPSENVLPQVSPQMTPSQHPQMLMEPAVRTTMRAPSQETVNRNAFGTESIAEMGMLPNCFSSKGGPSYSSISNQRRRMSSILDIRVLPEHRIESAGSHSQYTVGLPGMDTFRQIDSLPNISYRSGSSQGLNSSTRRSDITVNRNEFGPESTAEMRNLPNYFDHPEVRLRQQRSDETINRRAFGEESIADINSLPECFHKNGQQHDGLCRSRSDETINRHAFGEESIADINALPNFFDNNGNVRSDQRHGLRGGDVSNPCVEISSDTDLTYEQKRLRYTPSEIMEINAHPHFLPSDYVIGKKHLTREELEELREIPPITGHNSKLPIINRYEFPPDEVEDIKNLPNITNSQFTVGRRLRSEEELRDLAQLPNLEDKTPPHLRKQLSPASAANVPTNDASFMKPTSEYVYNLHQKGSNQ</sequence>
<dbReference type="Proteomes" id="UP000887569">
    <property type="component" value="Unplaced"/>
</dbReference>
<dbReference type="PANTHER" id="PTHR22670:SF8">
    <property type="entry name" value="BTB DOMAIN-CONTAINING PROTEIN-RELATED"/>
    <property type="match status" value="1"/>
</dbReference>
<protein>
    <submittedName>
        <fullName evidence="4">BTB domain-containing protein</fullName>
    </submittedName>
</protein>
<organism evidence="3 4">
    <name type="scientific">Parascaris univalens</name>
    <name type="common">Nematode worm</name>
    <dbReference type="NCBI Taxonomy" id="6257"/>
    <lineage>
        <taxon>Eukaryota</taxon>
        <taxon>Metazoa</taxon>
        <taxon>Ecdysozoa</taxon>
        <taxon>Nematoda</taxon>
        <taxon>Chromadorea</taxon>
        <taxon>Rhabditida</taxon>
        <taxon>Spirurina</taxon>
        <taxon>Ascaridomorpha</taxon>
        <taxon>Ascaridoidea</taxon>
        <taxon>Ascarididae</taxon>
        <taxon>Parascaris</taxon>
    </lineage>
</organism>
<dbReference type="PANTHER" id="PTHR22670">
    <property type="entry name" value="BTB DOMAIN-CONTAINING PROTEIN-RELATED-RELATED"/>
    <property type="match status" value="1"/>
</dbReference>
<feature type="region of interest" description="Disordered" evidence="1">
    <location>
        <begin position="1035"/>
        <end position="1066"/>
    </location>
</feature>
<keyword evidence="3" id="KW-1185">Reference proteome</keyword>
<feature type="compositionally biased region" description="Basic residues" evidence="1">
    <location>
        <begin position="310"/>
        <end position="319"/>
    </location>
</feature>
<proteinExistence type="predicted"/>
<accession>A0A915AUI5</accession>
<dbReference type="InterPro" id="IPR000210">
    <property type="entry name" value="BTB/POZ_dom"/>
</dbReference>
<dbReference type="WBParaSite" id="PgR016_g139_t07">
    <property type="protein sequence ID" value="PgR016_g139_t07"/>
    <property type="gene ID" value="PgR016_g139"/>
</dbReference>
<evidence type="ECO:0000256" key="1">
    <source>
        <dbReference type="SAM" id="MobiDB-lite"/>
    </source>
</evidence>
<evidence type="ECO:0000259" key="2">
    <source>
        <dbReference type="Pfam" id="PF00651"/>
    </source>
</evidence>
<evidence type="ECO:0000313" key="4">
    <source>
        <dbReference type="WBParaSite" id="PgR016_g139_t07"/>
    </source>
</evidence>